<evidence type="ECO:0000256" key="6">
    <source>
        <dbReference type="ARBA" id="ARBA00023136"/>
    </source>
</evidence>
<comment type="subcellular location">
    <subcellularLocation>
        <location evidence="1">Cell outer membrane</location>
        <topology evidence="1">Multi-pass membrane protein</topology>
    </subcellularLocation>
</comment>
<dbReference type="InterPro" id="IPR000531">
    <property type="entry name" value="Beta-barrel_TonB"/>
</dbReference>
<dbReference type="PANTHER" id="PTHR30069">
    <property type="entry name" value="TONB-DEPENDENT OUTER MEMBRANE RECEPTOR"/>
    <property type="match status" value="1"/>
</dbReference>
<evidence type="ECO:0000259" key="10">
    <source>
        <dbReference type="Pfam" id="PF00593"/>
    </source>
</evidence>
<dbReference type="Pfam" id="PF00593">
    <property type="entry name" value="TonB_dep_Rec_b-barrel"/>
    <property type="match status" value="1"/>
</dbReference>
<evidence type="ECO:0000256" key="5">
    <source>
        <dbReference type="ARBA" id="ARBA00023077"/>
    </source>
</evidence>
<dbReference type="InterPro" id="IPR036942">
    <property type="entry name" value="Beta-barrel_TonB_sf"/>
</dbReference>
<dbReference type="InterPro" id="IPR039426">
    <property type="entry name" value="TonB-dep_rcpt-like"/>
</dbReference>
<dbReference type="SUPFAM" id="SSF56935">
    <property type="entry name" value="Porins"/>
    <property type="match status" value="1"/>
</dbReference>
<name>A0A7K3WVN3_9FLAO</name>
<dbReference type="Gene3D" id="2.60.40.1120">
    <property type="entry name" value="Carboxypeptidase-like, regulatory domain"/>
    <property type="match status" value="1"/>
</dbReference>
<comment type="similarity">
    <text evidence="8">Belongs to the TonB-dependent receptor family.</text>
</comment>
<dbReference type="GO" id="GO:0044718">
    <property type="term" value="P:siderophore transmembrane transport"/>
    <property type="evidence" value="ECO:0007669"/>
    <property type="project" value="TreeGrafter"/>
</dbReference>
<keyword evidence="13" id="KW-1185">Reference proteome</keyword>
<keyword evidence="5 8" id="KW-0798">TonB box</keyword>
<dbReference type="InterPro" id="IPR037066">
    <property type="entry name" value="Plug_dom_sf"/>
</dbReference>
<dbReference type="PANTHER" id="PTHR30069:SF57">
    <property type="entry name" value="TONB-DEPENDENT RECEPTOR"/>
    <property type="match status" value="1"/>
</dbReference>
<dbReference type="SUPFAM" id="SSF49464">
    <property type="entry name" value="Carboxypeptidase regulatory domain-like"/>
    <property type="match status" value="1"/>
</dbReference>
<reference evidence="12 13" key="1">
    <citation type="submission" date="2020-02" db="EMBL/GenBank/DDBJ databases">
        <title>Out from the shadows clarifying the taxonomy of the family Cryomorphaceae and related taxa by utilizing the GTDB taxonomic framework.</title>
        <authorList>
            <person name="Bowman J.P."/>
        </authorList>
    </citation>
    <scope>NUCLEOTIDE SEQUENCE [LARGE SCALE GENOMIC DNA]</scope>
    <source>
        <strain evidence="12 13">QSSC 1-22</strain>
    </source>
</reference>
<evidence type="ECO:0000256" key="1">
    <source>
        <dbReference type="ARBA" id="ARBA00004571"/>
    </source>
</evidence>
<keyword evidence="12" id="KW-0675">Receptor</keyword>
<evidence type="ECO:0000259" key="11">
    <source>
        <dbReference type="Pfam" id="PF07715"/>
    </source>
</evidence>
<sequence length="802" mass="90108">MNRTVLLITCLLLFSISAVAQKGIIKGRVFDELTNEPIPFANVAIQNSSNGAVTDIEGSYSIENLEPGLYNVQTSYVGFEPKTVFEVQVFAQRPTNLNIGLTASSTKLETVEVTSDVFERNIESPVSLQQIGSNEIQRNPGGNRDISRALQVLPGVSSSLSFRNDIIIRGGAPNENRFYLDGIEVPNINHFATQGSSGGPVGIINVNFINNVDFYSGAFPANRGNALSSVLEFTQKDGNEDRLKTNFTLGASDVGITFDGPIGEKTSYIFSARRSYLQFLFGIIGLPFLPTYNDTQFKIKHRFNQKNELTLIGLGAYDTFELNESAVADAKTPEEKQAAEYILGNIPVNNQWNYTIGANYKHFSKNGFQNIVLSRNELNNEAVKYENNDDTDPNNLILNYESAEIENKFRFEHTQRSGLWKLNGGVNFEDITYTNSTYNRIADSEAIQIIDFSSKIGFQKFGFFAQASRSVLDDRLLLSFGLRSDWNNYSTSMMNPIDQLSPRFSFSYSITPELSFNGNVGRYYQLPPYTVLGYRDNDGVLVNEENEVTYIQSDHYVAGLQYIFEKNTKVSVEGFYKKYSNYPFTLRDSINLANLGGDFGVIGSEPVRSIGAGRSYGLEFLIQRKLYNGLYGIAALTLVRSEFTDKNDVYVPSSWDNRFILSLTAGKKFKKNWELGARLAILGGPPYTPYDEYTSSLKDVWDIRGSGIPDYDRLNTERNPVTYQLDVRLDKRYFFDKWSLNIYLDIENITAAEFDLEPYLDTVRDDNNQPITNPSDSSRYVLTQIPNSVGTLLPTIGIVVEF</sequence>
<keyword evidence="3" id="KW-1134">Transmembrane beta strand</keyword>
<feature type="signal peptide" evidence="9">
    <location>
        <begin position="1"/>
        <end position="20"/>
    </location>
</feature>
<evidence type="ECO:0000256" key="2">
    <source>
        <dbReference type="ARBA" id="ARBA00022448"/>
    </source>
</evidence>
<keyword evidence="4" id="KW-0812">Transmembrane</keyword>
<dbReference type="InterPro" id="IPR012910">
    <property type="entry name" value="Plug_dom"/>
</dbReference>
<comment type="caution">
    <text evidence="12">The sequence shown here is derived from an EMBL/GenBank/DDBJ whole genome shotgun (WGS) entry which is preliminary data.</text>
</comment>
<keyword evidence="6 8" id="KW-0472">Membrane</keyword>
<dbReference type="AlphaFoldDB" id="A0A7K3WVN3"/>
<feature type="domain" description="TonB-dependent receptor plug" evidence="11">
    <location>
        <begin position="122"/>
        <end position="224"/>
    </location>
</feature>
<dbReference type="GO" id="GO:0009279">
    <property type="term" value="C:cell outer membrane"/>
    <property type="evidence" value="ECO:0007669"/>
    <property type="project" value="UniProtKB-SubCell"/>
</dbReference>
<dbReference type="Proteomes" id="UP000486602">
    <property type="component" value="Unassembled WGS sequence"/>
</dbReference>
<evidence type="ECO:0000256" key="3">
    <source>
        <dbReference type="ARBA" id="ARBA00022452"/>
    </source>
</evidence>
<keyword evidence="9" id="KW-0732">Signal</keyword>
<dbReference type="Pfam" id="PF13715">
    <property type="entry name" value="CarbopepD_reg_2"/>
    <property type="match status" value="1"/>
</dbReference>
<keyword evidence="2" id="KW-0813">Transport</keyword>
<evidence type="ECO:0000313" key="13">
    <source>
        <dbReference type="Proteomes" id="UP000486602"/>
    </source>
</evidence>
<evidence type="ECO:0000313" key="12">
    <source>
        <dbReference type="EMBL" id="NEN25566.1"/>
    </source>
</evidence>
<dbReference type="GO" id="GO:0015344">
    <property type="term" value="F:siderophore uptake transmembrane transporter activity"/>
    <property type="evidence" value="ECO:0007669"/>
    <property type="project" value="TreeGrafter"/>
</dbReference>
<proteinExistence type="inferred from homology"/>
<dbReference type="EMBL" id="JAAGVY010000061">
    <property type="protein sequence ID" value="NEN25566.1"/>
    <property type="molecule type" value="Genomic_DNA"/>
</dbReference>
<dbReference type="Gene3D" id="2.40.170.20">
    <property type="entry name" value="TonB-dependent receptor, beta-barrel domain"/>
    <property type="match status" value="1"/>
</dbReference>
<evidence type="ECO:0000256" key="7">
    <source>
        <dbReference type="ARBA" id="ARBA00023237"/>
    </source>
</evidence>
<dbReference type="RefSeq" id="WP_163287016.1">
    <property type="nucleotide sequence ID" value="NZ_JAAGVY010000061.1"/>
</dbReference>
<dbReference type="Gene3D" id="2.170.130.10">
    <property type="entry name" value="TonB-dependent receptor, plug domain"/>
    <property type="match status" value="1"/>
</dbReference>
<dbReference type="Pfam" id="PF07715">
    <property type="entry name" value="Plug"/>
    <property type="match status" value="1"/>
</dbReference>
<feature type="chain" id="PRO_5029799645" evidence="9">
    <location>
        <begin position="21"/>
        <end position="802"/>
    </location>
</feature>
<evidence type="ECO:0000256" key="9">
    <source>
        <dbReference type="SAM" id="SignalP"/>
    </source>
</evidence>
<feature type="domain" description="TonB-dependent receptor-like beta-barrel" evidence="10">
    <location>
        <begin position="384"/>
        <end position="745"/>
    </location>
</feature>
<evidence type="ECO:0000256" key="8">
    <source>
        <dbReference type="RuleBase" id="RU003357"/>
    </source>
</evidence>
<accession>A0A7K3WVN3</accession>
<dbReference type="InterPro" id="IPR008969">
    <property type="entry name" value="CarboxyPept-like_regulatory"/>
</dbReference>
<evidence type="ECO:0000256" key="4">
    <source>
        <dbReference type="ARBA" id="ARBA00022692"/>
    </source>
</evidence>
<gene>
    <name evidence="12" type="ORF">G3O08_18905</name>
</gene>
<organism evidence="12 13">
    <name type="scientific">Cryomorpha ignava</name>
    <dbReference type="NCBI Taxonomy" id="101383"/>
    <lineage>
        <taxon>Bacteria</taxon>
        <taxon>Pseudomonadati</taxon>
        <taxon>Bacteroidota</taxon>
        <taxon>Flavobacteriia</taxon>
        <taxon>Flavobacteriales</taxon>
        <taxon>Cryomorphaceae</taxon>
        <taxon>Cryomorpha</taxon>
    </lineage>
</organism>
<keyword evidence="7" id="KW-0998">Cell outer membrane</keyword>
<protein>
    <submittedName>
        <fullName evidence="12">TonB-dependent receptor</fullName>
    </submittedName>
</protein>